<accession>A0A8D8BXW4</accession>
<protein>
    <submittedName>
        <fullName evidence="2">(northern house mosquito) hypothetical protein</fullName>
    </submittedName>
</protein>
<feature type="region of interest" description="Disordered" evidence="1">
    <location>
        <begin position="64"/>
        <end position="158"/>
    </location>
</feature>
<organism evidence="2">
    <name type="scientific">Culex pipiens</name>
    <name type="common">House mosquito</name>
    <dbReference type="NCBI Taxonomy" id="7175"/>
    <lineage>
        <taxon>Eukaryota</taxon>
        <taxon>Metazoa</taxon>
        <taxon>Ecdysozoa</taxon>
        <taxon>Arthropoda</taxon>
        <taxon>Hexapoda</taxon>
        <taxon>Insecta</taxon>
        <taxon>Pterygota</taxon>
        <taxon>Neoptera</taxon>
        <taxon>Endopterygota</taxon>
        <taxon>Diptera</taxon>
        <taxon>Nematocera</taxon>
        <taxon>Culicoidea</taxon>
        <taxon>Culicidae</taxon>
        <taxon>Culicinae</taxon>
        <taxon>Culicini</taxon>
        <taxon>Culex</taxon>
        <taxon>Culex</taxon>
    </lineage>
</organism>
<name>A0A8D8BXW4_CULPI</name>
<feature type="compositionally biased region" description="Polar residues" evidence="1">
    <location>
        <begin position="75"/>
        <end position="103"/>
    </location>
</feature>
<dbReference type="EMBL" id="HBUE01087250">
    <property type="protein sequence ID" value="CAG6479946.1"/>
    <property type="molecule type" value="Transcribed_RNA"/>
</dbReference>
<evidence type="ECO:0000313" key="2">
    <source>
        <dbReference type="EMBL" id="CAG6479946.1"/>
    </source>
</evidence>
<proteinExistence type="predicted"/>
<evidence type="ECO:0000256" key="1">
    <source>
        <dbReference type="SAM" id="MobiDB-lite"/>
    </source>
</evidence>
<reference evidence="2" key="1">
    <citation type="submission" date="2021-05" db="EMBL/GenBank/DDBJ databases">
        <authorList>
            <person name="Alioto T."/>
            <person name="Alioto T."/>
            <person name="Gomez Garrido J."/>
        </authorList>
    </citation>
    <scope>NUCLEOTIDE SEQUENCE</scope>
</reference>
<sequence>MTNRLKIDRRHPCLPSGPPYGPRKTTEQILAAAVPPPPMAVSKSITITTMTMTQLTRTRIHRIWRRRTRPPWKQSPASSIPPKTSCSRRAFSATWTANSKSSPCPTPRNPRPSARRARPGPAWTRAHAGSEANRSRVGVASGKSSPPERWRSARPTKR</sequence>
<feature type="region of interest" description="Disordered" evidence="1">
    <location>
        <begin position="1"/>
        <end position="24"/>
    </location>
</feature>
<dbReference type="AlphaFoldDB" id="A0A8D8BXW4"/>